<reference evidence="3" key="1">
    <citation type="submission" date="2017-03" db="EMBL/GenBank/DDBJ databases">
        <title>Phytopthora megakarya and P. palmivora, two closely related causual agents of cacao black pod achieved similar genome size and gene model numbers by different mechanisms.</title>
        <authorList>
            <person name="Ali S."/>
            <person name="Shao J."/>
            <person name="Larry D.J."/>
            <person name="Kronmiller B."/>
            <person name="Shen D."/>
            <person name="Strem M.D."/>
            <person name="Melnick R.L."/>
            <person name="Guiltinan M.J."/>
            <person name="Tyler B.M."/>
            <person name="Meinhardt L.W."/>
            <person name="Bailey B.A."/>
        </authorList>
    </citation>
    <scope>NUCLEOTIDE SEQUENCE [LARGE SCALE GENOMIC DNA]</scope>
    <source>
        <strain evidence="3">zdho120</strain>
    </source>
</reference>
<dbReference type="Proteomes" id="UP000198211">
    <property type="component" value="Unassembled WGS sequence"/>
</dbReference>
<organism evidence="2 3">
    <name type="scientific">Phytophthora megakarya</name>
    <dbReference type="NCBI Taxonomy" id="4795"/>
    <lineage>
        <taxon>Eukaryota</taxon>
        <taxon>Sar</taxon>
        <taxon>Stramenopiles</taxon>
        <taxon>Oomycota</taxon>
        <taxon>Peronosporomycetes</taxon>
        <taxon>Peronosporales</taxon>
        <taxon>Peronosporaceae</taxon>
        <taxon>Phytophthora</taxon>
    </lineage>
</organism>
<name>A0A225UZZ7_9STRA</name>
<dbReference type="AlphaFoldDB" id="A0A225UZZ7"/>
<gene>
    <name evidence="2" type="ORF">PHMEG_00030684</name>
</gene>
<feature type="region of interest" description="Disordered" evidence="1">
    <location>
        <begin position="231"/>
        <end position="263"/>
    </location>
</feature>
<accession>A0A225UZZ7</accession>
<dbReference type="OrthoDB" id="124578at2759"/>
<keyword evidence="3" id="KW-1185">Reference proteome</keyword>
<evidence type="ECO:0000256" key="1">
    <source>
        <dbReference type="SAM" id="MobiDB-lite"/>
    </source>
</evidence>
<evidence type="ECO:0008006" key="4">
    <source>
        <dbReference type="Google" id="ProtNLM"/>
    </source>
</evidence>
<comment type="caution">
    <text evidence="2">The sequence shown here is derived from an EMBL/GenBank/DDBJ whole genome shotgun (WGS) entry which is preliminary data.</text>
</comment>
<proteinExistence type="predicted"/>
<sequence>YDMHFSRSPQECATLVRAQVAQRKKSPAMKAFADYFVEQWLKGKFVRWQCFQTPCGFASTNNPVEQFNKKIKRDYTLRQILKMGTLLQQLVSCCHNESCDIKFKSDIEVPKALKVRANSLAEQNILLVAETPNETQAVSHVRYIFSFPTPKMMDAPRNKSVEAIGVCAQMNRNYARMERKGQPQSGWKVDLIQRCCDCDYFFKFGYCIHLLHALKISGPDMQVGKPTLVYRGTSKKRQRSSQSIEPRVPAGRPRTNGFALDME</sequence>
<evidence type="ECO:0000313" key="2">
    <source>
        <dbReference type="EMBL" id="OWY98534.1"/>
    </source>
</evidence>
<dbReference type="EMBL" id="NBNE01009313">
    <property type="protein sequence ID" value="OWY98534.1"/>
    <property type="molecule type" value="Genomic_DNA"/>
</dbReference>
<feature type="non-terminal residue" evidence="2">
    <location>
        <position position="1"/>
    </location>
</feature>
<protein>
    <recommendedName>
        <fullName evidence="4">SWIM-type domain-containing protein</fullName>
    </recommendedName>
</protein>
<evidence type="ECO:0000313" key="3">
    <source>
        <dbReference type="Proteomes" id="UP000198211"/>
    </source>
</evidence>